<accession>C7PVG8</accession>
<protein>
    <submittedName>
        <fullName evidence="1">Uncharacterized protein</fullName>
    </submittedName>
</protein>
<gene>
    <name evidence="1" type="ordered locus">Caci_0371</name>
</gene>
<name>C7PVG8_CATAD</name>
<reference evidence="1 2" key="1">
    <citation type="journal article" date="2009" name="Stand. Genomic Sci.">
        <title>Complete genome sequence of Catenulispora acidiphila type strain (ID 139908).</title>
        <authorList>
            <person name="Copeland A."/>
            <person name="Lapidus A."/>
            <person name="Glavina Del Rio T."/>
            <person name="Nolan M."/>
            <person name="Lucas S."/>
            <person name="Chen F."/>
            <person name="Tice H."/>
            <person name="Cheng J.F."/>
            <person name="Bruce D."/>
            <person name="Goodwin L."/>
            <person name="Pitluck S."/>
            <person name="Mikhailova N."/>
            <person name="Pati A."/>
            <person name="Ivanova N."/>
            <person name="Mavromatis K."/>
            <person name="Chen A."/>
            <person name="Palaniappan K."/>
            <person name="Chain P."/>
            <person name="Land M."/>
            <person name="Hauser L."/>
            <person name="Chang Y.J."/>
            <person name="Jeffries C.D."/>
            <person name="Chertkov O."/>
            <person name="Brettin T."/>
            <person name="Detter J.C."/>
            <person name="Han C."/>
            <person name="Ali Z."/>
            <person name="Tindall B.J."/>
            <person name="Goker M."/>
            <person name="Bristow J."/>
            <person name="Eisen J.A."/>
            <person name="Markowitz V."/>
            <person name="Hugenholtz P."/>
            <person name="Kyrpides N.C."/>
            <person name="Klenk H.P."/>
        </authorList>
    </citation>
    <scope>NUCLEOTIDE SEQUENCE [LARGE SCALE GENOMIC DNA]</scope>
    <source>
        <strain evidence="2">DSM 44928 / JCM 14897 / NBRC 102108 / NRRL B-24433 / ID139908</strain>
    </source>
</reference>
<dbReference type="STRING" id="479433.Caci_0371"/>
<sequence length="67" mass="7074">MPCKTASAILLTPTMNAPILFDVNETAAHQPSAERHGANGGHDHTGVRILKPVRSCHACEKSSKLVG</sequence>
<proteinExistence type="predicted"/>
<dbReference type="EMBL" id="CP001700">
    <property type="protein sequence ID" value="ACU69324.1"/>
    <property type="molecule type" value="Genomic_DNA"/>
</dbReference>
<dbReference type="InParanoid" id="C7PVG8"/>
<dbReference type="KEGG" id="cai:Caci_0371"/>
<evidence type="ECO:0000313" key="2">
    <source>
        <dbReference type="Proteomes" id="UP000000851"/>
    </source>
</evidence>
<dbReference type="AlphaFoldDB" id="C7PVG8"/>
<dbReference type="HOGENOM" id="CLU_2804558_0_0_11"/>
<keyword evidence="2" id="KW-1185">Reference proteome</keyword>
<dbReference type="Proteomes" id="UP000000851">
    <property type="component" value="Chromosome"/>
</dbReference>
<organism evidence="1 2">
    <name type="scientific">Catenulispora acidiphila (strain DSM 44928 / JCM 14897 / NBRC 102108 / NRRL B-24433 / ID139908)</name>
    <dbReference type="NCBI Taxonomy" id="479433"/>
    <lineage>
        <taxon>Bacteria</taxon>
        <taxon>Bacillati</taxon>
        <taxon>Actinomycetota</taxon>
        <taxon>Actinomycetes</taxon>
        <taxon>Catenulisporales</taxon>
        <taxon>Catenulisporaceae</taxon>
        <taxon>Catenulispora</taxon>
    </lineage>
</organism>
<evidence type="ECO:0000313" key="1">
    <source>
        <dbReference type="EMBL" id="ACU69324.1"/>
    </source>
</evidence>